<reference evidence="2" key="1">
    <citation type="journal article" date="2022" name="bioRxiv">
        <title>Sequencing and chromosome-scale assembly of the giantPleurodeles waltlgenome.</title>
        <authorList>
            <person name="Brown T."/>
            <person name="Elewa A."/>
            <person name="Iarovenko S."/>
            <person name="Subramanian E."/>
            <person name="Araus A.J."/>
            <person name="Petzold A."/>
            <person name="Susuki M."/>
            <person name="Suzuki K.-i.T."/>
            <person name="Hayashi T."/>
            <person name="Toyoda A."/>
            <person name="Oliveira C."/>
            <person name="Osipova E."/>
            <person name="Leigh N.D."/>
            <person name="Simon A."/>
            <person name="Yun M.H."/>
        </authorList>
    </citation>
    <scope>NUCLEOTIDE SEQUENCE</scope>
    <source>
        <strain evidence="2">20211129_DDA</strain>
        <tissue evidence="2">Liver</tissue>
    </source>
</reference>
<dbReference type="AlphaFoldDB" id="A0AAV7TTG5"/>
<name>A0AAV7TTG5_PLEWA</name>
<organism evidence="2 3">
    <name type="scientific">Pleurodeles waltl</name>
    <name type="common">Iberian ribbed newt</name>
    <dbReference type="NCBI Taxonomy" id="8319"/>
    <lineage>
        <taxon>Eukaryota</taxon>
        <taxon>Metazoa</taxon>
        <taxon>Chordata</taxon>
        <taxon>Craniata</taxon>
        <taxon>Vertebrata</taxon>
        <taxon>Euteleostomi</taxon>
        <taxon>Amphibia</taxon>
        <taxon>Batrachia</taxon>
        <taxon>Caudata</taxon>
        <taxon>Salamandroidea</taxon>
        <taxon>Salamandridae</taxon>
        <taxon>Pleurodelinae</taxon>
        <taxon>Pleurodeles</taxon>
    </lineage>
</organism>
<gene>
    <name evidence="2" type="ORF">NDU88_004754</name>
</gene>
<keyword evidence="3" id="KW-1185">Reference proteome</keyword>
<protein>
    <submittedName>
        <fullName evidence="2">Uncharacterized protein</fullName>
    </submittedName>
</protein>
<sequence length="130" mass="14729">MVIAGGSRCRAARKEELWKNRKKMVAHLLETEFLEWGTARLGNATTRRMLTGPAHVVHGMEDTEMSEQQDDLKIMLAQMRAEALKRGKDWLRTNMEESASEEALQTPGQSIEPMEEVGGPSTYRDPMEKP</sequence>
<feature type="region of interest" description="Disordered" evidence="1">
    <location>
        <begin position="92"/>
        <end position="130"/>
    </location>
</feature>
<accession>A0AAV7TTG5</accession>
<dbReference type="Proteomes" id="UP001066276">
    <property type="component" value="Chromosome 3_2"/>
</dbReference>
<evidence type="ECO:0000313" key="3">
    <source>
        <dbReference type="Proteomes" id="UP001066276"/>
    </source>
</evidence>
<dbReference type="EMBL" id="JANPWB010000006">
    <property type="protein sequence ID" value="KAJ1179520.1"/>
    <property type="molecule type" value="Genomic_DNA"/>
</dbReference>
<comment type="caution">
    <text evidence="2">The sequence shown here is derived from an EMBL/GenBank/DDBJ whole genome shotgun (WGS) entry which is preliminary data.</text>
</comment>
<evidence type="ECO:0000313" key="2">
    <source>
        <dbReference type="EMBL" id="KAJ1179520.1"/>
    </source>
</evidence>
<evidence type="ECO:0000256" key="1">
    <source>
        <dbReference type="SAM" id="MobiDB-lite"/>
    </source>
</evidence>
<proteinExistence type="predicted"/>